<evidence type="ECO:0000313" key="1">
    <source>
        <dbReference type="EMBL" id="MED6132350.1"/>
    </source>
</evidence>
<accession>A0ABU6S8J5</accession>
<organism evidence="1 2">
    <name type="scientific">Stylosanthes scabra</name>
    <dbReference type="NCBI Taxonomy" id="79078"/>
    <lineage>
        <taxon>Eukaryota</taxon>
        <taxon>Viridiplantae</taxon>
        <taxon>Streptophyta</taxon>
        <taxon>Embryophyta</taxon>
        <taxon>Tracheophyta</taxon>
        <taxon>Spermatophyta</taxon>
        <taxon>Magnoliopsida</taxon>
        <taxon>eudicotyledons</taxon>
        <taxon>Gunneridae</taxon>
        <taxon>Pentapetalae</taxon>
        <taxon>rosids</taxon>
        <taxon>fabids</taxon>
        <taxon>Fabales</taxon>
        <taxon>Fabaceae</taxon>
        <taxon>Papilionoideae</taxon>
        <taxon>50 kb inversion clade</taxon>
        <taxon>dalbergioids sensu lato</taxon>
        <taxon>Dalbergieae</taxon>
        <taxon>Pterocarpus clade</taxon>
        <taxon>Stylosanthes</taxon>
    </lineage>
</organism>
<keyword evidence="2" id="KW-1185">Reference proteome</keyword>
<evidence type="ECO:0000313" key="2">
    <source>
        <dbReference type="Proteomes" id="UP001341840"/>
    </source>
</evidence>
<name>A0ABU6S8J5_9FABA</name>
<protein>
    <submittedName>
        <fullName evidence="1">Uncharacterized protein</fullName>
    </submittedName>
</protein>
<dbReference type="Proteomes" id="UP001341840">
    <property type="component" value="Unassembled WGS sequence"/>
</dbReference>
<dbReference type="EMBL" id="JASCZI010060469">
    <property type="protein sequence ID" value="MED6132350.1"/>
    <property type="molecule type" value="Genomic_DNA"/>
</dbReference>
<sequence>MIGAGKNGPPGKYERWLSSASSRSVGLAMITDRVWLSFRTENAWVGDSHSACLSDFSGTGPKLGKLAKLP</sequence>
<reference evidence="1 2" key="1">
    <citation type="journal article" date="2023" name="Plants (Basel)">
        <title>Bridging the Gap: Combining Genomics and Transcriptomics Approaches to Understand Stylosanthes scabra, an Orphan Legume from the Brazilian Caatinga.</title>
        <authorList>
            <person name="Ferreira-Neto J.R.C."/>
            <person name="da Silva M.D."/>
            <person name="Binneck E."/>
            <person name="de Melo N.F."/>
            <person name="da Silva R.H."/>
            <person name="de Melo A.L.T.M."/>
            <person name="Pandolfi V."/>
            <person name="Bustamante F.O."/>
            <person name="Brasileiro-Vidal A.C."/>
            <person name="Benko-Iseppon A.M."/>
        </authorList>
    </citation>
    <scope>NUCLEOTIDE SEQUENCE [LARGE SCALE GENOMIC DNA]</scope>
    <source>
        <tissue evidence="1">Leaves</tissue>
    </source>
</reference>
<proteinExistence type="predicted"/>
<gene>
    <name evidence="1" type="ORF">PIB30_018188</name>
</gene>
<comment type="caution">
    <text evidence="1">The sequence shown here is derived from an EMBL/GenBank/DDBJ whole genome shotgun (WGS) entry which is preliminary data.</text>
</comment>